<dbReference type="KEGG" id="pfer:IRI77_12115"/>
<accession>A0A7S7NVT5</accession>
<evidence type="ECO:0000313" key="3">
    <source>
        <dbReference type="Proteomes" id="UP000593892"/>
    </source>
</evidence>
<dbReference type="InterPro" id="IPR011256">
    <property type="entry name" value="Reg_factor_effector_dom_sf"/>
</dbReference>
<dbReference type="RefSeq" id="WP_194452315.1">
    <property type="nucleotide sequence ID" value="NZ_CP063849.1"/>
</dbReference>
<feature type="domain" description="AraC effector-binding" evidence="1">
    <location>
        <begin position="7"/>
        <end position="168"/>
    </location>
</feature>
<protein>
    <submittedName>
        <fullName evidence="2">GyrI-like domain-containing protein</fullName>
    </submittedName>
</protein>
<dbReference type="InterPro" id="IPR010499">
    <property type="entry name" value="AraC_E-bd"/>
</dbReference>
<keyword evidence="3" id="KW-1185">Reference proteome</keyword>
<organism evidence="2 3">
    <name type="scientific">Paludibaculum fermentans</name>
    <dbReference type="NCBI Taxonomy" id="1473598"/>
    <lineage>
        <taxon>Bacteria</taxon>
        <taxon>Pseudomonadati</taxon>
        <taxon>Acidobacteriota</taxon>
        <taxon>Terriglobia</taxon>
        <taxon>Bryobacterales</taxon>
        <taxon>Bryobacteraceae</taxon>
        <taxon>Paludibaculum</taxon>
    </lineage>
</organism>
<dbReference type="EMBL" id="CP063849">
    <property type="protein sequence ID" value="QOY90656.1"/>
    <property type="molecule type" value="Genomic_DNA"/>
</dbReference>
<dbReference type="AlphaFoldDB" id="A0A7S7NVT5"/>
<dbReference type="Proteomes" id="UP000593892">
    <property type="component" value="Chromosome"/>
</dbReference>
<dbReference type="SUPFAM" id="SSF55136">
    <property type="entry name" value="Probable bacterial effector-binding domain"/>
    <property type="match status" value="1"/>
</dbReference>
<sequence>MPTALNLEFAEVQVEPALAAQLACKCGPDPASISAAIRNAFESLMGFIRRQQLTVNGNPRCIYTAYGATGVAFTVAFPVAAGPGPVGEDSSVRVELLPAVKAYRFIHRGPYPDLAQTYHHISGFMQEKGWMKSEADWMRYMPMWEEYLNDPETTPPAELRTYIYLPVAD</sequence>
<gene>
    <name evidence="2" type="ORF">IRI77_12115</name>
</gene>
<proteinExistence type="predicted"/>
<dbReference type="Gene3D" id="3.20.80.10">
    <property type="entry name" value="Regulatory factor, effector binding domain"/>
    <property type="match status" value="1"/>
</dbReference>
<evidence type="ECO:0000313" key="2">
    <source>
        <dbReference type="EMBL" id="QOY90656.1"/>
    </source>
</evidence>
<reference evidence="2 3" key="1">
    <citation type="submission" date="2020-10" db="EMBL/GenBank/DDBJ databases">
        <title>Complete genome sequence of Paludibaculum fermentans P105T, a facultatively anaerobic acidobacterium capable of dissimilatory Fe(III) reduction.</title>
        <authorList>
            <person name="Dedysh S.N."/>
            <person name="Beletsky A.V."/>
            <person name="Kulichevskaya I.S."/>
            <person name="Mardanov A.V."/>
            <person name="Ravin N.V."/>
        </authorList>
    </citation>
    <scope>NUCLEOTIDE SEQUENCE [LARGE SCALE GENOMIC DNA]</scope>
    <source>
        <strain evidence="2 3">P105</strain>
    </source>
</reference>
<dbReference type="SMART" id="SM00871">
    <property type="entry name" value="AraC_E_bind"/>
    <property type="match status" value="1"/>
</dbReference>
<evidence type="ECO:0000259" key="1">
    <source>
        <dbReference type="SMART" id="SM00871"/>
    </source>
</evidence>
<dbReference type="Pfam" id="PF06445">
    <property type="entry name" value="GyrI-like"/>
    <property type="match status" value="1"/>
</dbReference>
<name>A0A7S7NVT5_PALFE</name>
<dbReference type="InterPro" id="IPR029442">
    <property type="entry name" value="GyrI-like"/>
</dbReference>